<evidence type="ECO:0000313" key="1">
    <source>
        <dbReference type="EMBL" id="KAI7726985.1"/>
    </source>
</evidence>
<accession>A0AAD5G370</accession>
<dbReference type="AlphaFoldDB" id="A0AAD5G370"/>
<dbReference type="Proteomes" id="UP001206925">
    <property type="component" value="Unassembled WGS sequence"/>
</dbReference>
<dbReference type="SUPFAM" id="SSF52058">
    <property type="entry name" value="L domain-like"/>
    <property type="match status" value="1"/>
</dbReference>
<name>A0AAD5G370_AMBAR</name>
<dbReference type="Gene3D" id="3.80.10.10">
    <property type="entry name" value="Ribonuclease Inhibitor"/>
    <property type="match status" value="1"/>
</dbReference>
<keyword evidence="2" id="KW-1185">Reference proteome</keyword>
<reference evidence="1" key="1">
    <citation type="submission" date="2022-06" db="EMBL/GenBank/DDBJ databases">
        <title>Uncovering the hologenomic basis of an extraordinary plant invasion.</title>
        <authorList>
            <person name="Bieker V.C."/>
            <person name="Martin M.D."/>
            <person name="Gilbert T."/>
            <person name="Hodgins K."/>
            <person name="Battlay P."/>
            <person name="Petersen B."/>
            <person name="Wilson J."/>
        </authorList>
    </citation>
    <scope>NUCLEOTIDE SEQUENCE</scope>
    <source>
        <strain evidence="1">AA19_3_7</strain>
        <tissue evidence="1">Leaf</tissue>
    </source>
</reference>
<dbReference type="InterPro" id="IPR053197">
    <property type="entry name" value="F-box_SCFL_complex_component"/>
</dbReference>
<dbReference type="InterPro" id="IPR032675">
    <property type="entry name" value="LRR_dom_sf"/>
</dbReference>
<gene>
    <name evidence="1" type="ORF">M8C21_011410</name>
</gene>
<dbReference type="EMBL" id="JAMZMK010011475">
    <property type="protein sequence ID" value="KAI7726985.1"/>
    <property type="molecule type" value="Genomic_DNA"/>
</dbReference>
<comment type="caution">
    <text evidence="1">The sequence shown here is derived from an EMBL/GenBank/DDBJ whole genome shotgun (WGS) entry which is preliminary data.</text>
</comment>
<dbReference type="PANTHER" id="PTHR34223:SF101">
    <property type="entry name" value="F-BOX DOMAIN-CONTAINING PROTEIN"/>
    <property type="match status" value="1"/>
</dbReference>
<evidence type="ECO:0000313" key="2">
    <source>
        <dbReference type="Proteomes" id="UP001206925"/>
    </source>
</evidence>
<protein>
    <submittedName>
        <fullName evidence="1">Uncharacterized protein</fullName>
    </submittedName>
</protein>
<organism evidence="1 2">
    <name type="scientific">Ambrosia artemisiifolia</name>
    <name type="common">Common ragweed</name>
    <dbReference type="NCBI Taxonomy" id="4212"/>
    <lineage>
        <taxon>Eukaryota</taxon>
        <taxon>Viridiplantae</taxon>
        <taxon>Streptophyta</taxon>
        <taxon>Embryophyta</taxon>
        <taxon>Tracheophyta</taxon>
        <taxon>Spermatophyta</taxon>
        <taxon>Magnoliopsida</taxon>
        <taxon>eudicotyledons</taxon>
        <taxon>Gunneridae</taxon>
        <taxon>Pentapetalae</taxon>
        <taxon>asterids</taxon>
        <taxon>campanulids</taxon>
        <taxon>Asterales</taxon>
        <taxon>Asteraceae</taxon>
        <taxon>Asteroideae</taxon>
        <taxon>Heliantheae alliance</taxon>
        <taxon>Heliantheae</taxon>
        <taxon>Ambrosia</taxon>
    </lineage>
</organism>
<proteinExistence type="predicted"/>
<dbReference type="PANTHER" id="PTHR34223">
    <property type="entry name" value="OS11G0201299 PROTEIN"/>
    <property type="match status" value="1"/>
</dbReference>
<sequence length="386" mass="43630">MNARLYQGEVRRAWIPPVANSIWELTALTTLYLHSVTLRCDENADKFVGFFSKCANLKNLTLKSCNTKGFKGLSICLPLLSNLTLVDVDGSVKVFNIVAPQLKNLTIEGLFFQDKQYLISAPDLVSLLYKGYYCLQLPANDYFSLEKAYISIFRPKDAHQVLCLLQQLHNVKFLTLNLEIVECLSSSVELMTNQPSPFANLKSLNIYPIREQVPGHGVKMSAEVKGYLLDSSSGATFTMVTREDIKAMKDTKFAQELITELWELLEQEKARTETIMAKMHEQGRPQFSEYIGRDIDMCWKYTSARINKGKEKVSDICYMLQNIKGSLKELPASNQATIQPSFSTLCAEVDTVTNKITECIKMDCDENQRRINVCVHELATTLLPSS</sequence>